<dbReference type="PANTHER" id="PTHR15020:SF50">
    <property type="entry name" value="UPF0659 PROTEIN YMR090W"/>
    <property type="match status" value="1"/>
</dbReference>
<proteinExistence type="predicted"/>
<evidence type="ECO:0000259" key="1">
    <source>
        <dbReference type="Pfam" id="PF13460"/>
    </source>
</evidence>
<dbReference type="EMBL" id="LR134477">
    <property type="protein sequence ID" value="VEI16579.1"/>
    <property type="molecule type" value="Genomic_DNA"/>
</dbReference>
<organism evidence="2 3">
    <name type="scientific">Actinomyces viscosus</name>
    <dbReference type="NCBI Taxonomy" id="1656"/>
    <lineage>
        <taxon>Bacteria</taxon>
        <taxon>Bacillati</taxon>
        <taxon>Actinomycetota</taxon>
        <taxon>Actinomycetes</taxon>
        <taxon>Actinomycetales</taxon>
        <taxon>Actinomycetaceae</taxon>
        <taxon>Actinomyces</taxon>
    </lineage>
</organism>
<dbReference type="Pfam" id="PF13460">
    <property type="entry name" value="NAD_binding_10"/>
    <property type="match status" value="1"/>
</dbReference>
<dbReference type="OrthoDB" id="9803892at2"/>
<dbReference type="AlphaFoldDB" id="A0A3S4VKB6"/>
<dbReference type="SUPFAM" id="SSF51735">
    <property type="entry name" value="NAD(P)-binding Rossmann-fold domains"/>
    <property type="match status" value="1"/>
</dbReference>
<gene>
    <name evidence="2" type="ORF">NCTC10951_01748</name>
</gene>
<dbReference type="Proteomes" id="UP000268658">
    <property type="component" value="Chromosome"/>
</dbReference>
<protein>
    <submittedName>
        <fullName evidence="2">NADH-flavin reductase</fullName>
    </submittedName>
</protein>
<reference evidence="2 3" key="1">
    <citation type="submission" date="2018-12" db="EMBL/GenBank/DDBJ databases">
        <authorList>
            <consortium name="Pathogen Informatics"/>
        </authorList>
    </citation>
    <scope>NUCLEOTIDE SEQUENCE [LARGE SCALE GENOMIC DNA]</scope>
    <source>
        <strain evidence="2 3">NCTC10951</strain>
    </source>
</reference>
<name>A0A3S4VKB6_ACTVI</name>
<dbReference type="InterPro" id="IPR036291">
    <property type="entry name" value="NAD(P)-bd_dom_sf"/>
</dbReference>
<accession>A0A3S4VKB6</accession>
<dbReference type="PANTHER" id="PTHR15020">
    <property type="entry name" value="FLAVIN REDUCTASE-RELATED"/>
    <property type="match status" value="1"/>
</dbReference>
<sequence length="209" mass="22523">MSRIVVLGAGGQIARHAVEMLAERGHELALVVRSASRVASVSAGASVVEADVLDAPALTEAMRGADAVYANLSGPVDEQARVIVSVMDELGIKPLVFVTSLGIYHELPEPFESWNDAMIGQELVRYRAAADVIEASDLDYTILRPAWLTNADELDYETTGRDEQFKGTEVSRRSVAAVVVEALEEPQRFARTNLGVNKPGTDGPKPSFM</sequence>
<feature type="domain" description="NAD(P)-binding" evidence="1">
    <location>
        <begin position="8"/>
        <end position="186"/>
    </location>
</feature>
<dbReference type="KEGG" id="avc:NCTC10951_01748"/>
<evidence type="ECO:0000313" key="3">
    <source>
        <dbReference type="Proteomes" id="UP000268658"/>
    </source>
</evidence>
<dbReference type="Gene3D" id="3.40.50.720">
    <property type="entry name" value="NAD(P)-binding Rossmann-like Domain"/>
    <property type="match status" value="1"/>
</dbReference>
<dbReference type="RefSeq" id="WP_126414270.1">
    <property type="nucleotide sequence ID" value="NZ_JASPER010000034.1"/>
</dbReference>
<evidence type="ECO:0000313" key="2">
    <source>
        <dbReference type="EMBL" id="VEI16579.1"/>
    </source>
</evidence>
<dbReference type="InterPro" id="IPR016040">
    <property type="entry name" value="NAD(P)-bd_dom"/>
</dbReference>